<dbReference type="EMBL" id="ADBJ01000031">
    <property type="protein sequence ID" value="EFA80323.1"/>
    <property type="molecule type" value="Genomic_DNA"/>
</dbReference>
<accession>D3BEJ2</accession>
<protein>
    <submittedName>
        <fullName evidence="7">Serine protease</fullName>
    </submittedName>
</protein>
<evidence type="ECO:0000256" key="1">
    <source>
        <dbReference type="ARBA" id="ARBA00011079"/>
    </source>
</evidence>
<dbReference type="Gene3D" id="1.20.120.980">
    <property type="entry name" value="Serine carboxypeptidase S28, SKS domain"/>
    <property type="match status" value="1"/>
</dbReference>
<dbReference type="Gene3D" id="3.40.50.1820">
    <property type="entry name" value="alpha/beta hydrolase"/>
    <property type="match status" value="1"/>
</dbReference>
<dbReference type="GO" id="GO:0070008">
    <property type="term" value="F:serine-type exopeptidase activity"/>
    <property type="evidence" value="ECO:0007669"/>
    <property type="project" value="InterPro"/>
</dbReference>
<gene>
    <name evidence="7" type="ORF">PPL_07154</name>
</gene>
<proteinExistence type="inferred from homology"/>
<feature type="chain" id="PRO_5003041069" evidence="6">
    <location>
        <begin position="20"/>
        <end position="484"/>
    </location>
</feature>
<evidence type="ECO:0000256" key="2">
    <source>
        <dbReference type="ARBA" id="ARBA00022670"/>
    </source>
</evidence>
<dbReference type="MEROPS" id="S28.A23"/>
<keyword evidence="2 7" id="KW-0645">Protease</keyword>
<dbReference type="InterPro" id="IPR042269">
    <property type="entry name" value="Ser_carbopepase_S28_SKS"/>
</dbReference>
<dbReference type="InterPro" id="IPR008758">
    <property type="entry name" value="Peptidase_S28"/>
</dbReference>
<dbReference type="OMA" id="HYAEHFG"/>
<dbReference type="GeneID" id="31362635"/>
<comment type="caution">
    <text evidence="7">The sequence shown here is derived from an EMBL/GenBank/DDBJ whole genome shotgun (WGS) entry which is preliminary data.</text>
</comment>
<dbReference type="AlphaFoldDB" id="D3BEJ2"/>
<dbReference type="GO" id="GO:0008239">
    <property type="term" value="F:dipeptidyl-peptidase activity"/>
    <property type="evidence" value="ECO:0007669"/>
    <property type="project" value="TreeGrafter"/>
</dbReference>
<dbReference type="PANTHER" id="PTHR11010">
    <property type="entry name" value="PROTEASE S28 PRO-X CARBOXYPEPTIDASE-RELATED"/>
    <property type="match status" value="1"/>
</dbReference>
<dbReference type="ESTHER" id="polpa-d3bej2">
    <property type="family name" value="Prolylcarboxypeptidase"/>
</dbReference>
<dbReference type="Pfam" id="PF05577">
    <property type="entry name" value="Peptidase_S28"/>
    <property type="match status" value="1"/>
</dbReference>
<evidence type="ECO:0000256" key="4">
    <source>
        <dbReference type="ARBA" id="ARBA00022801"/>
    </source>
</evidence>
<dbReference type="SUPFAM" id="SSF53474">
    <property type="entry name" value="alpha/beta-Hydrolases"/>
    <property type="match status" value="1"/>
</dbReference>
<dbReference type="RefSeq" id="XP_020432443.1">
    <property type="nucleotide sequence ID" value="XM_020577995.1"/>
</dbReference>
<evidence type="ECO:0000256" key="5">
    <source>
        <dbReference type="ARBA" id="ARBA00023180"/>
    </source>
</evidence>
<dbReference type="InterPro" id="IPR029058">
    <property type="entry name" value="AB_hydrolase_fold"/>
</dbReference>
<evidence type="ECO:0000313" key="8">
    <source>
        <dbReference type="Proteomes" id="UP000001396"/>
    </source>
</evidence>
<dbReference type="Proteomes" id="UP000001396">
    <property type="component" value="Unassembled WGS sequence"/>
</dbReference>
<dbReference type="PANTHER" id="PTHR11010:SF117">
    <property type="entry name" value="SERINE PROTEASE 16"/>
    <property type="match status" value="1"/>
</dbReference>
<dbReference type="InParanoid" id="D3BEJ2"/>
<keyword evidence="8" id="KW-1185">Reference proteome</keyword>
<evidence type="ECO:0000313" key="7">
    <source>
        <dbReference type="EMBL" id="EFA80323.1"/>
    </source>
</evidence>
<keyword evidence="5" id="KW-0325">Glycoprotein</keyword>
<dbReference type="GO" id="GO:0006508">
    <property type="term" value="P:proteolysis"/>
    <property type="evidence" value="ECO:0007669"/>
    <property type="project" value="UniProtKB-KW"/>
</dbReference>
<comment type="similarity">
    <text evidence="1">Belongs to the peptidase S28 family.</text>
</comment>
<feature type="signal peptide" evidence="6">
    <location>
        <begin position="1"/>
        <end position="19"/>
    </location>
</feature>
<evidence type="ECO:0000256" key="3">
    <source>
        <dbReference type="ARBA" id="ARBA00022729"/>
    </source>
</evidence>
<organism evidence="7 8">
    <name type="scientific">Heterostelium pallidum (strain ATCC 26659 / Pp 5 / PN500)</name>
    <name type="common">Cellular slime mold</name>
    <name type="synonym">Polysphondylium pallidum</name>
    <dbReference type="NCBI Taxonomy" id="670386"/>
    <lineage>
        <taxon>Eukaryota</taxon>
        <taxon>Amoebozoa</taxon>
        <taxon>Evosea</taxon>
        <taxon>Eumycetozoa</taxon>
        <taxon>Dictyostelia</taxon>
        <taxon>Acytosteliales</taxon>
        <taxon>Acytosteliaceae</taxon>
        <taxon>Heterostelium</taxon>
    </lineage>
</organism>
<evidence type="ECO:0000256" key="6">
    <source>
        <dbReference type="SAM" id="SignalP"/>
    </source>
</evidence>
<name>D3BEJ2_HETP5</name>
<reference evidence="7 8" key="1">
    <citation type="journal article" date="2011" name="Genome Res.">
        <title>Phylogeny-wide analysis of social amoeba genomes highlights ancient origins for complex intercellular communication.</title>
        <authorList>
            <person name="Heidel A.J."/>
            <person name="Lawal H.M."/>
            <person name="Felder M."/>
            <person name="Schilde C."/>
            <person name="Helps N.R."/>
            <person name="Tunggal B."/>
            <person name="Rivero F."/>
            <person name="John U."/>
            <person name="Schleicher M."/>
            <person name="Eichinger L."/>
            <person name="Platzer M."/>
            <person name="Noegel A.A."/>
            <person name="Schaap P."/>
            <person name="Gloeckner G."/>
        </authorList>
    </citation>
    <scope>NUCLEOTIDE SEQUENCE [LARGE SCALE GENOMIC DNA]</scope>
    <source>
        <strain evidence="8">ATCC 26659 / Pp 5 / PN500</strain>
    </source>
</reference>
<keyword evidence="4" id="KW-0378">Hydrolase</keyword>
<sequence length="484" mass="53831">MKLLLTALTLLVISNSVYSFKVNRESSLMRGLRHRNPDFENQVGVSDSPQPQSQWFDQQVDHYDPLNTATFKQQYFVNDTYWTTGGPVFLLLGGEGPASVTSVTGHFVINTYAQQFGALIVSVEHRFYGKSSPSKTLATEYLNLLTTQQALADFANFRQFIAAKYNVPSTTKWVSFGGSYSGSLSAWLRLKYPQLIDAAIATSAPVQPQLDFPEYFEVVARSVGPACSARIAEVTNLVTQMLQTDRKTVEKLFNTCDPIVSSDDVATFFESLSDGISEIVQYNNDNNKYTMFNISHMCSLLDGGDPLQSFVNFNNEFNQFSGNKCTQSSYKSMIAQMRETEVNGENAAGRLWTWQTCTEYGYFQTSESPNQPFSSSITLDWFLQQCADIFGPKPDGKPYLPAIEWIETDFGGRNIQTSNTIFPNGLIDPWHILGVLNATTSSISTAIIPLGAHCSDLYPPLPTDNEALVLARQMEVNLISSILP</sequence>
<keyword evidence="3 6" id="KW-0732">Signal</keyword>